<reference evidence="1" key="1">
    <citation type="submission" date="2018-02" db="EMBL/GenBank/DDBJ databases">
        <title>Rhizophora mucronata_Transcriptome.</title>
        <authorList>
            <person name="Meera S.P."/>
            <person name="Sreeshan A."/>
            <person name="Augustine A."/>
        </authorList>
    </citation>
    <scope>NUCLEOTIDE SEQUENCE</scope>
    <source>
        <tissue evidence="1">Leaf</tissue>
    </source>
</reference>
<sequence length="86" mass="9247">MTVLKPLGDKSSAGTRKLPAAAFTRMSSLPKCLRVDSTARVASPLFRTSPSIPTAGMPREWREATAESSTCLRRPMIATEAPCNPN</sequence>
<organism evidence="1">
    <name type="scientific">Rhizophora mucronata</name>
    <name type="common">Asiatic mangrove</name>
    <dbReference type="NCBI Taxonomy" id="61149"/>
    <lineage>
        <taxon>Eukaryota</taxon>
        <taxon>Viridiplantae</taxon>
        <taxon>Streptophyta</taxon>
        <taxon>Embryophyta</taxon>
        <taxon>Tracheophyta</taxon>
        <taxon>Spermatophyta</taxon>
        <taxon>Magnoliopsida</taxon>
        <taxon>eudicotyledons</taxon>
        <taxon>Gunneridae</taxon>
        <taxon>Pentapetalae</taxon>
        <taxon>rosids</taxon>
        <taxon>fabids</taxon>
        <taxon>Malpighiales</taxon>
        <taxon>Rhizophoraceae</taxon>
        <taxon>Rhizophora</taxon>
    </lineage>
</organism>
<dbReference type="EMBL" id="GGEC01073983">
    <property type="protein sequence ID" value="MBX54467.1"/>
    <property type="molecule type" value="Transcribed_RNA"/>
</dbReference>
<accession>A0A2P2PIF4</accession>
<evidence type="ECO:0000313" key="1">
    <source>
        <dbReference type="EMBL" id="MBX54467.1"/>
    </source>
</evidence>
<name>A0A2P2PIF4_RHIMU</name>
<proteinExistence type="predicted"/>
<protein>
    <submittedName>
        <fullName evidence="1">Peroxisomal 2 4-dienoyl-CoA reductase-like</fullName>
    </submittedName>
</protein>
<dbReference type="AlphaFoldDB" id="A0A2P2PIF4"/>